<evidence type="ECO:0000313" key="2">
    <source>
        <dbReference type="EMBL" id="MBA9002599.1"/>
    </source>
</evidence>
<dbReference type="RefSeq" id="WP_182704573.1">
    <property type="nucleotide sequence ID" value="NZ_JACJII010000001.1"/>
</dbReference>
<gene>
    <name evidence="2" type="ORF">HNR21_001481</name>
</gene>
<organism evidence="2 3">
    <name type="scientific">Thermomonospora cellulosilytica</name>
    <dbReference type="NCBI Taxonomy" id="1411118"/>
    <lineage>
        <taxon>Bacteria</taxon>
        <taxon>Bacillati</taxon>
        <taxon>Actinomycetota</taxon>
        <taxon>Actinomycetes</taxon>
        <taxon>Streptosporangiales</taxon>
        <taxon>Thermomonosporaceae</taxon>
        <taxon>Thermomonospora</taxon>
    </lineage>
</organism>
<keyword evidence="3" id="KW-1185">Reference proteome</keyword>
<evidence type="ECO:0000256" key="1">
    <source>
        <dbReference type="SAM" id="MobiDB-lite"/>
    </source>
</evidence>
<name>A0A7W3MVG7_9ACTN</name>
<dbReference type="EMBL" id="JACJII010000001">
    <property type="protein sequence ID" value="MBA9002599.1"/>
    <property type="molecule type" value="Genomic_DNA"/>
</dbReference>
<proteinExistence type="predicted"/>
<comment type="caution">
    <text evidence="2">The sequence shown here is derived from an EMBL/GenBank/DDBJ whole genome shotgun (WGS) entry which is preliminary data.</text>
</comment>
<accession>A0A7W3MVG7</accession>
<evidence type="ECO:0000313" key="3">
    <source>
        <dbReference type="Proteomes" id="UP000539313"/>
    </source>
</evidence>
<feature type="region of interest" description="Disordered" evidence="1">
    <location>
        <begin position="1"/>
        <end position="21"/>
    </location>
</feature>
<dbReference type="AlphaFoldDB" id="A0A7W3MVG7"/>
<reference evidence="2 3" key="1">
    <citation type="submission" date="2020-08" db="EMBL/GenBank/DDBJ databases">
        <title>Sequencing the genomes of 1000 actinobacteria strains.</title>
        <authorList>
            <person name="Klenk H.-P."/>
        </authorList>
    </citation>
    <scope>NUCLEOTIDE SEQUENCE [LARGE SCALE GENOMIC DNA]</scope>
    <source>
        <strain evidence="2 3">DSM 45823</strain>
    </source>
</reference>
<dbReference type="Proteomes" id="UP000539313">
    <property type="component" value="Unassembled WGS sequence"/>
</dbReference>
<sequence length="129" mass="14283">MAADEQGPLPPFSTTSDEERERLAQRLRQLTLGELVDVLRRVLPRHADEDGESILVLAEAFRSRPDPDDEPEEPYVELVAWPARDLYDGSIGPPWGLLESGRCDNCRALVTSTVKRAHCPVCGTLCGLT</sequence>
<protein>
    <submittedName>
        <fullName evidence="2">Uncharacterized protein</fullName>
    </submittedName>
</protein>